<evidence type="ECO:0000259" key="5">
    <source>
        <dbReference type="PROSITE" id="PS50893"/>
    </source>
</evidence>
<name>A0ABS7P082_9NOCA</name>
<evidence type="ECO:0000256" key="1">
    <source>
        <dbReference type="ARBA" id="ARBA00005417"/>
    </source>
</evidence>
<keyword evidence="2" id="KW-0813">Transport</keyword>
<evidence type="ECO:0000313" key="6">
    <source>
        <dbReference type="EMBL" id="MBY6365139.1"/>
    </source>
</evidence>
<proteinExistence type="inferred from homology"/>
<gene>
    <name evidence="6" type="ORF">HQ603_00060</name>
</gene>
<keyword evidence="4 6" id="KW-0067">ATP-binding</keyword>
<dbReference type="EMBL" id="JABUBU010000001">
    <property type="protein sequence ID" value="MBY6365139.1"/>
    <property type="molecule type" value="Genomic_DNA"/>
</dbReference>
<evidence type="ECO:0000313" key="7">
    <source>
        <dbReference type="Proteomes" id="UP000825228"/>
    </source>
</evidence>
<sequence>MSLTARALTRSFGRHPAVTHADVTLRPGRITGLVGPNGAGKTTLLLLLAGLLAPDSGTLTLDDEPADSTRLRSSVGWMPDVFGTWDSLTALEILETFGRLHGLSRSAARDRAADLLRTVHLEDFAFRSAHELSRGQKQRLGFARALVHRPRVLLLDEPASGMDPRSRVDLRDTLRSLADDGCAVLVSSHVLSELSASVDDVVFVTAGRTHERDQRAGHRWRIREVGSPESGADVRDFPDEESAAAHLAEQVSAGRRIAEFTRVDTELEDEYLALEADRT</sequence>
<organism evidence="6 7">
    <name type="scientific">Rhodococcoides corynebacterioides</name>
    <dbReference type="NCBI Taxonomy" id="53972"/>
    <lineage>
        <taxon>Bacteria</taxon>
        <taxon>Bacillati</taxon>
        <taxon>Actinomycetota</taxon>
        <taxon>Actinomycetes</taxon>
        <taxon>Mycobacteriales</taxon>
        <taxon>Nocardiaceae</taxon>
        <taxon>Rhodococcoides</taxon>
    </lineage>
</organism>
<comment type="similarity">
    <text evidence="1">Belongs to the ABC transporter superfamily.</text>
</comment>
<feature type="domain" description="ABC transporter" evidence="5">
    <location>
        <begin position="3"/>
        <end position="231"/>
    </location>
</feature>
<keyword evidence="3" id="KW-0547">Nucleotide-binding</keyword>
<dbReference type="PANTHER" id="PTHR43335:SF11">
    <property type="entry name" value="ABC TRANSPORTER RELATED"/>
    <property type="match status" value="1"/>
</dbReference>
<dbReference type="SMART" id="SM00382">
    <property type="entry name" value="AAA"/>
    <property type="match status" value="1"/>
</dbReference>
<evidence type="ECO:0000256" key="4">
    <source>
        <dbReference type="ARBA" id="ARBA00022840"/>
    </source>
</evidence>
<comment type="caution">
    <text evidence="6">The sequence shown here is derived from an EMBL/GenBank/DDBJ whole genome shotgun (WGS) entry which is preliminary data.</text>
</comment>
<reference evidence="6 7" key="1">
    <citation type="submission" date="2020-06" db="EMBL/GenBank/DDBJ databases">
        <title>Taxonomy, biology and ecology of Rhodococcus bacteria occurring in California pistachio and other woody hosts as revealed by genome sequence analyses.</title>
        <authorList>
            <person name="Gai Y."/>
            <person name="Riely B."/>
        </authorList>
    </citation>
    <scope>NUCLEOTIDE SEQUENCE [LARGE SCALE GENOMIC DNA]</scope>
    <source>
        <strain evidence="6 7">BP-281</strain>
    </source>
</reference>
<dbReference type="SUPFAM" id="SSF52540">
    <property type="entry name" value="P-loop containing nucleoside triphosphate hydrolases"/>
    <property type="match status" value="1"/>
</dbReference>
<evidence type="ECO:0000256" key="2">
    <source>
        <dbReference type="ARBA" id="ARBA00022448"/>
    </source>
</evidence>
<dbReference type="Proteomes" id="UP000825228">
    <property type="component" value="Unassembled WGS sequence"/>
</dbReference>
<dbReference type="PROSITE" id="PS50893">
    <property type="entry name" value="ABC_TRANSPORTER_2"/>
    <property type="match status" value="1"/>
</dbReference>
<dbReference type="RefSeq" id="WP_222682393.1">
    <property type="nucleotide sequence ID" value="NZ_JABUBT010000002.1"/>
</dbReference>
<dbReference type="InterPro" id="IPR027417">
    <property type="entry name" value="P-loop_NTPase"/>
</dbReference>
<accession>A0ABS7P082</accession>
<keyword evidence="7" id="KW-1185">Reference proteome</keyword>
<dbReference type="PANTHER" id="PTHR43335">
    <property type="entry name" value="ABC TRANSPORTER, ATP-BINDING PROTEIN"/>
    <property type="match status" value="1"/>
</dbReference>
<dbReference type="InterPro" id="IPR003593">
    <property type="entry name" value="AAA+_ATPase"/>
</dbReference>
<dbReference type="GO" id="GO:0005524">
    <property type="term" value="F:ATP binding"/>
    <property type="evidence" value="ECO:0007669"/>
    <property type="project" value="UniProtKB-KW"/>
</dbReference>
<protein>
    <submittedName>
        <fullName evidence="6">ABC transporter ATP-binding protein</fullName>
    </submittedName>
</protein>
<dbReference type="CDD" id="cd03230">
    <property type="entry name" value="ABC_DR_subfamily_A"/>
    <property type="match status" value="1"/>
</dbReference>
<dbReference type="InterPro" id="IPR003439">
    <property type="entry name" value="ABC_transporter-like_ATP-bd"/>
</dbReference>
<dbReference type="Gene3D" id="3.40.50.300">
    <property type="entry name" value="P-loop containing nucleotide triphosphate hydrolases"/>
    <property type="match status" value="1"/>
</dbReference>
<evidence type="ECO:0000256" key="3">
    <source>
        <dbReference type="ARBA" id="ARBA00022741"/>
    </source>
</evidence>
<dbReference type="Pfam" id="PF00005">
    <property type="entry name" value="ABC_tran"/>
    <property type="match status" value="1"/>
</dbReference>